<evidence type="ECO:0000256" key="5">
    <source>
        <dbReference type="SAM" id="MobiDB-lite"/>
    </source>
</evidence>
<dbReference type="InterPro" id="IPR011701">
    <property type="entry name" value="MFS"/>
</dbReference>
<feature type="transmembrane region" description="Helical" evidence="6">
    <location>
        <begin position="168"/>
        <end position="189"/>
    </location>
</feature>
<protein>
    <recommendedName>
        <fullName evidence="9">Solute carrier family 46 member 3</fullName>
    </recommendedName>
</protein>
<feature type="transmembrane region" description="Helical" evidence="6">
    <location>
        <begin position="490"/>
        <end position="508"/>
    </location>
</feature>
<evidence type="ECO:0000313" key="8">
    <source>
        <dbReference type="Proteomes" id="UP001154329"/>
    </source>
</evidence>
<reference evidence="7" key="1">
    <citation type="submission" date="2022-02" db="EMBL/GenBank/DDBJ databases">
        <authorList>
            <person name="King R."/>
        </authorList>
    </citation>
    <scope>NUCLEOTIDE SEQUENCE</scope>
</reference>
<evidence type="ECO:0000256" key="1">
    <source>
        <dbReference type="ARBA" id="ARBA00004141"/>
    </source>
</evidence>
<feature type="transmembrane region" description="Helical" evidence="6">
    <location>
        <begin position="330"/>
        <end position="348"/>
    </location>
</feature>
<proteinExistence type="predicted"/>
<evidence type="ECO:0000256" key="3">
    <source>
        <dbReference type="ARBA" id="ARBA00022989"/>
    </source>
</evidence>
<dbReference type="InterPro" id="IPR036259">
    <property type="entry name" value="MFS_trans_sf"/>
</dbReference>
<sequence>MKDIAGEQDTPFDGMSNVPLDRDDMSKVTLDPDDMSKVTLDRDTTPDKDVDTTVWSQTKRALSGIHVEPLVCCYIVSRTLLLLATQNLSLQKACSVNLRLDDDTCAALLVKSKTNISSPLNRDEVATQRLVADMLLWQLIVQSAVPCALAVFVGSWSDRLRKRVPCMLVPLASEMVRVVGLLACVYWFRELPMEVVGLVEAVPTSLAGGRMVMFNALFSYVGDVTGEEMKTLRIGIVNLLSTVGMAIGTALSGITFQKLGFYGVYGTSLSLYIIGLLYGLIFIKEVSPPNELDNKTQAQKKGLFNGFFNAKHIQEAFKVTFKDGPNNRKLRIIMLMCIAFLIMGPLNGDLSVSYLNTRARFNWNEVDFSVFSTFSMVISVAGTAICIGLLSHVLKIDDSLIGVMACAGKIVAGICYALATEEWVYYLGPLVDIMGGTIFITARSIMAKIVSPDELGQVTAIYGIVESLVPIVFGPLYTVIYKNTVDTLPGAYSLVGSTLAIPATIIYLRMYKESNLSKKNCKKSEKVENDKF</sequence>
<feature type="transmembrane region" description="Helical" evidence="6">
    <location>
        <begin position="425"/>
        <end position="446"/>
    </location>
</feature>
<evidence type="ECO:0008006" key="9">
    <source>
        <dbReference type="Google" id="ProtNLM"/>
    </source>
</evidence>
<evidence type="ECO:0000256" key="6">
    <source>
        <dbReference type="SAM" id="Phobius"/>
    </source>
</evidence>
<dbReference type="EMBL" id="OU899035">
    <property type="protein sequence ID" value="CAH1725970.1"/>
    <property type="molecule type" value="Genomic_DNA"/>
</dbReference>
<dbReference type="AlphaFoldDB" id="A0A9P0J3K6"/>
<feature type="compositionally biased region" description="Basic and acidic residues" evidence="5">
    <location>
        <begin position="34"/>
        <end position="46"/>
    </location>
</feature>
<keyword evidence="4 6" id="KW-0472">Membrane</keyword>
<dbReference type="SUPFAM" id="SSF103473">
    <property type="entry name" value="MFS general substrate transporter"/>
    <property type="match status" value="1"/>
</dbReference>
<evidence type="ECO:0000256" key="2">
    <source>
        <dbReference type="ARBA" id="ARBA00022692"/>
    </source>
</evidence>
<name>A0A9P0J3K6_APHGO</name>
<feature type="transmembrane region" description="Helical" evidence="6">
    <location>
        <begin position="368"/>
        <end position="393"/>
    </location>
</feature>
<gene>
    <name evidence="7" type="ORF">APHIGO_LOCUS6950</name>
</gene>
<organism evidence="7 8">
    <name type="scientific">Aphis gossypii</name>
    <name type="common">Cotton aphid</name>
    <dbReference type="NCBI Taxonomy" id="80765"/>
    <lineage>
        <taxon>Eukaryota</taxon>
        <taxon>Metazoa</taxon>
        <taxon>Ecdysozoa</taxon>
        <taxon>Arthropoda</taxon>
        <taxon>Hexapoda</taxon>
        <taxon>Insecta</taxon>
        <taxon>Pterygota</taxon>
        <taxon>Neoptera</taxon>
        <taxon>Paraneoptera</taxon>
        <taxon>Hemiptera</taxon>
        <taxon>Sternorrhyncha</taxon>
        <taxon>Aphidomorpha</taxon>
        <taxon>Aphidoidea</taxon>
        <taxon>Aphididae</taxon>
        <taxon>Aphidini</taxon>
        <taxon>Aphis</taxon>
        <taxon>Aphis</taxon>
    </lineage>
</organism>
<dbReference type="Gene3D" id="1.20.1250.20">
    <property type="entry name" value="MFS general substrate transporter like domains"/>
    <property type="match status" value="1"/>
</dbReference>
<dbReference type="PANTHER" id="PTHR23507">
    <property type="entry name" value="ZGC:174356"/>
    <property type="match status" value="1"/>
</dbReference>
<keyword evidence="8" id="KW-1185">Reference proteome</keyword>
<feature type="transmembrane region" description="Helical" evidence="6">
    <location>
        <begin position="262"/>
        <end position="283"/>
    </location>
</feature>
<reference evidence="7" key="2">
    <citation type="submission" date="2022-10" db="EMBL/GenBank/DDBJ databases">
        <authorList>
            <consortium name="ENA_rothamsted_submissions"/>
            <consortium name="culmorum"/>
            <person name="King R."/>
        </authorList>
    </citation>
    <scope>NUCLEOTIDE SEQUENCE</scope>
</reference>
<dbReference type="Pfam" id="PF07690">
    <property type="entry name" value="MFS_1"/>
    <property type="match status" value="1"/>
</dbReference>
<evidence type="ECO:0000256" key="4">
    <source>
        <dbReference type="ARBA" id="ARBA00023136"/>
    </source>
</evidence>
<dbReference type="GO" id="GO:0016020">
    <property type="term" value="C:membrane"/>
    <property type="evidence" value="ECO:0007669"/>
    <property type="project" value="UniProtKB-SubCell"/>
</dbReference>
<evidence type="ECO:0000313" key="7">
    <source>
        <dbReference type="EMBL" id="CAH1725970.1"/>
    </source>
</evidence>
<accession>A0A9P0J3K6</accession>
<dbReference type="GO" id="GO:0022857">
    <property type="term" value="F:transmembrane transporter activity"/>
    <property type="evidence" value="ECO:0007669"/>
    <property type="project" value="InterPro"/>
</dbReference>
<feature type="region of interest" description="Disordered" evidence="5">
    <location>
        <begin position="1"/>
        <end position="46"/>
    </location>
</feature>
<feature type="transmembrane region" description="Helical" evidence="6">
    <location>
        <begin position="234"/>
        <end position="256"/>
    </location>
</feature>
<comment type="subcellular location">
    <subcellularLocation>
        <location evidence="1">Membrane</location>
        <topology evidence="1">Multi-pass membrane protein</topology>
    </subcellularLocation>
</comment>
<feature type="transmembrane region" description="Helical" evidence="6">
    <location>
        <begin position="458"/>
        <end position="478"/>
    </location>
</feature>
<feature type="transmembrane region" description="Helical" evidence="6">
    <location>
        <begin position="201"/>
        <end position="222"/>
    </location>
</feature>
<dbReference type="Proteomes" id="UP001154329">
    <property type="component" value="Chromosome 2"/>
</dbReference>
<feature type="transmembrane region" description="Helical" evidence="6">
    <location>
        <begin position="135"/>
        <end position="156"/>
    </location>
</feature>
<dbReference type="PANTHER" id="PTHR23507:SF1">
    <property type="entry name" value="FI18259P1-RELATED"/>
    <property type="match status" value="1"/>
</dbReference>
<keyword evidence="3 6" id="KW-1133">Transmembrane helix</keyword>
<keyword evidence="2 6" id="KW-0812">Transmembrane</keyword>
<feature type="transmembrane region" description="Helical" evidence="6">
    <location>
        <begin position="400"/>
        <end position="419"/>
    </location>
</feature>